<dbReference type="AlphaFoldDB" id="A0A0V1KYH9"/>
<organism evidence="1 2">
    <name type="scientific">Trichinella nativa</name>
    <dbReference type="NCBI Taxonomy" id="6335"/>
    <lineage>
        <taxon>Eukaryota</taxon>
        <taxon>Metazoa</taxon>
        <taxon>Ecdysozoa</taxon>
        <taxon>Nematoda</taxon>
        <taxon>Enoplea</taxon>
        <taxon>Dorylaimia</taxon>
        <taxon>Trichinellida</taxon>
        <taxon>Trichinellidae</taxon>
        <taxon>Trichinella</taxon>
    </lineage>
</organism>
<evidence type="ECO:0000313" key="1">
    <source>
        <dbReference type="EMBL" id="KRZ52344.1"/>
    </source>
</evidence>
<sequence>MFVDGNFILYNRAEVLLFSSSIWTCCKINLFQLQASQPIHNAEDLQ</sequence>
<proteinExistence type="predicted"/>
<reference evidence="1 2" key="1">
    <citation type="submission" date="2015-05" db="EMBL/GenBank/DDBJ databases">
        <title>Evolution of Trichinella species and genotypes.</title>
        <authorList>
            <person name="Korhonen P.K."/>
            <person name="Edoardo P."/>
            <person name="Giuseppe L.R."/>
            <person name="Gasser R.B."/>
        </authorList>
    </citation>
    <scope>NUCLEOTIDE SEQUENCE [LARGE SCALE GENOMIC DNA]</scope>
    <source>
        <strain evidence="1">ISS10</strain>
    </source>
</reference>
<name>A0A0V1KYH9_9BILA</name>
<evidence type="ECO:0000313" key="2">
    <source>
        <dbReference type="Proteomes" id="UP000054721"/>
    </source>
</evidence>
<gene>
    <name evidence="1" type="ORF">T02_985</name>
</gene>
<keyword evidence="2" id="KW-1185">Reference proteome</keyword>
<accession>A0A0V1KYH9</accession>
<dbReference type="EMBL" id="JYDW01000196">
    <property type="protein sequence ID" value="KRZ52344.1"/>
    <property type="molecule type" value="Genomic_DNA"/>
</dbReference>
<dbReference type="Proteomes" id="UP000054721">
    <property type="component" value="Unassembled WGS sequence"/>
</dbReference>
<dbReference type="OrthoDB" id="10407514at2759"/>
<comment type="caution">
    <text evidence="1">The sequence shown here is derived from an EMBL/GenBank/DDBJ whole genome shotgun (WGS) entry which is preliminary data.</text>
</comment>
<protein>
    <submittedName>
        <fullName evidence="1">Uncharacterized protein</fullName>
    </submittedName>
</protein>